<dbReference type="GO" id="GO:0016887">
    <property type="term" value="F:ATP hydrolysis activity"/>
    <property type="evidence" value="ECO:0007669"/>
    <property type="project" value="InterPro"/>
</dbReference>
<organism evidence="4 5">
    <name type="scientific">Symbiodinium microadriaticum</name>
    <name type="common">Dinoflagellate</name>
    <name type="synonym">Zooxanthella microadriatica</name>
    <dbReference type="NCBI Taxonomy" id="2951"/>
    <lineage>
        <taxon>Eukaryota</taxon>
        <taxon>Sar</taxon>
        <taxon>Alveolata</taxon>
        <taxon>Dinophyceae</taxon>
        <taxon>Suessiales</taxon>
        <taxon>Symbiodiniaceae</taxon>
        <taxon>Symbiodinium</taxon>
    </lineage>
</organism>
<dbReference type="InterPro" id="IPR026082">
    <property type="entry name" value="ABCA"/>
</dbReference>
<feature type="domain" description="ABC transporter" evidence="3">
    <location>
        <begin position="32"/>
        <end position="182"/>
    </location>
</feature>
<dbReference type="Pfam" id="PF00005">
    <property type="entry name" value="ABC_tran"/>
    <property type="match status" value="1"/>
</dbReference>
<name>A0A1Q9DUI6_SYMMI</name>
<dbReference type="Proteomes" id="UP000186817">
    <property type="component" value="Unassembled WGS sequence"/>
</dbReference>
<evidence type="ECO:0000256" key="2">
    <source>
        <dbReference type="ARBA" id="ARBA00022737"/>
    </source>
</evidence>
<evidence type="ECO:0000259" key="3">
    <source>
        <dbReference type="Pfam" id="PF00005"/>
    </source>
</evidence>
<protein>
    <submittedName>
        <fullName evidence="4">Retinal-specific ATP-binding cassette transporter</fullName>
    </submittedName>
</protein>
<dbReference type="Gene3D" id="3.40.50.300">
    <property type="entry name" value="P-loop containing nucleotide triphosphate hydrolases"/>
    <property type="match status" value="1"/>
</dbReference>
<dbReference type="PANTHER" id="PTHR19229">
    <property type="entry name" value="ATP-BINDING CASSETTE TRANSPORTER SUBFAMILY A ABCA"/>
    <property type="match status" value="1"/>
</dbReference>
<reference evidence="4 5" key="1">
    <citation type="submission" date="2016-02" db="EMBL/GenBank/DDBJ databases">
        <title>Genome analysis of coral dinoflagellate symbionts highlights evolutionary adaptations to a symbiotic lifestyle.</title>
        <authorList>
            <person name="Aranda M."/>
            <person name="Li Y."/>
            <person name="Liew Y.J."/>
            <person name="Baumgarten S."/>
            <person name="Simakov O."/>
            <person name="Wilson M."/>
            <person name="Piel J."/>
            <person name="Ashoor H."/>
            <person name="Bougouffa S."/>
            <person name="Bajic V.B."/>
            <person name="Ryu T."/>
            <person name="Ravasi T."/>
            <person name="Bayer T."/>
            <person name="Micklem G."/>
            <person name="Kim H."/>
            <person name="Bhak J."/>
            <person name="Lajeunesse T.C."/>
            <person name="Voolstra C.R."/>
        </authorList>
    </citation>
    <scope>NUCLEOTIDE SEQUENCE [LARGE SCALE GENOMIC DNA]</scope>
    <source>
        <strain evidence="4 5">CCMP2467</strain>
    </source>
</reference>
<evidence type="ECO:0000313" key="5">
    <source>
        <dbReference type="Proteomes" id="UP000186817"/>
    </source>
</evidence>
<evidence type="ECO:0000313" key="4">
    <source>
        <dbReference type="EMBL" id="OLP98798.1"/>
    </source>
</evidence>
<dbReference type="PANTHER" id="PTHR19229:SF36">
    <property type="entry name" value="ATP-BINDING CASSETTE SUB-FAMILY A MEMBER 2"/>
    <property type="match status" value="1"/>
</dbReference>
<dbReference type="InterPro" id="IPR003439">
    <property type="entry name" value="ABC_transporter-like_ATP-bd"/>
</dbReference>
<comment type="caution">
    <text evidence="4">The sequence shown here is derived from an EMBL/GenBank/DDBJ whole genome shotgun (WGS) entry which is preliminary data.</text>
</comment>
<gene>
    <name evidence="4" type="primary">Abca4</name>
    <name evidence="4" type="ORF">AK812_SmicGene18719</name>
</gene>
<sequence>MTISVPFIIPNSYFPPLLRRPASVPLSLDSRLLGVNGAGKTTTMRMITGKESKIWRLGLSYLKWHSSLRDTEVTNGDILVGGASVQVELIADVSTGNSEALPDKLTVRETLSLYARIRGCAQLERDISKLGDSCVPFMGALYQGGVPRDEVAQVTETMVRKMCLEALALIGEPDVVLLDEPSTGVDIIGDIRLNGHAVVLTSHSMEDLVCGRPKVYWGR</sequence>
<keyword evidence="4" id="KW-0547">Nucleotide-binding</keyword>
<proteinExistence type="predicted"/>
<dbReference type="AlphaFoldDB" id="A0A1Q9DUI6"/>
<evidence type="ECO:0000256" key="1">
    <source>
        <dbReference type="ARBA" id="ARBA00022448"/>
    </source>
</evidence>
<dbReference type="GO" id="GO:0016020">
    <property type="term" value="C:membrane"/>
    <property type="evidence" value="ECO:0007669"/>
    <property type="project" value="InterPro"/>
</dbReference>
<keyword evidence="5" id="KW-1185">Reference proteome</keyword>
<dbReference type="GO" id="GO:0005524">
    <property type="term" value="F:ATP binding"/>
    <property type="evidence" value="ECO:0007669"/>
    <property type="project" value="UniProtKB-KW"/>
</dbReference>
<keyword evidence="2" id="KW-0677">Repeat</keyword>
<dbReference type="EMBL" id="LSRX01000385">
    <property type="protein sequence ID" value="OLP98798.1"/>
    <property type="molecule type" value="Genomic_DNA"/>
</dbReference>
<dbReference type="OrthoDB" id="10255969at2759"/>
<dbReference type="SUPFAM" id="SSF52540">
    <property type="entry name" value="P-loop containing nucleoside triphosphate hydrolases"/>
    <property type="match status" value="1"/>
</dbReference>
<dbReference type="GO" id="GO:0140359">
    <property type="term" value="F:ABC-type transporter activity"/>
    <property type="evidence" value="ECO:0007669"/>
    <property type="project" value="InterPro"/>
</dbReference>
<keyword evidence="1" id="KW-0813">Transport</keyword>
<accession>A0A1Q9DUI6</accession>
<keyword evidence="4" id="KW-0067">ATP-binding</keyword>
<dbReference type="InterPro" id="IPR027417">
    <property type="entry name" value="P-loop_NTPase"/>
</dbReference>
<dbReference type="GO" id="GO:0005319">
    <property type="term" value="F:lipid transporter activity"/>
    <property type="evidence" value="ECO:0007669"/>
    <property type="project" value="TreeGrafter"/>
</dbReference>